<name>A0A060WR24_ONCMY</name>
<keyword evidence="9 11" id="KW-1015">Disulfide bond</keyword>
<feature type="domain" description="Sushi" evidence="14">
    <location>
        <begin position="1078"/>
        <end position="1135"/>
    </location>
</feature>
<feature type="disulfide bond" evidence="12">
    <location>
        <begin position="395"/>
        <end position="422"/>
    </location>
</feature>
<feature type="disulfide bond" evidence="11">
    <location>
        <begin position="1947"/>
        <end position="1957"/>
    </location>
</feature>
<dbReference type="PROSITE" id="PS01187">
    <property type="entry name" value="EGF_CA"/>
    <property type="match status" value="1"/>
</dbReference>
<feature type="domain" description="Sushi" evidence="14">
    <location>
        <begin position="1016"/>
        <end position="1077"/>
    </location>
</feature>
<feature type="domain" description="Sushi" evidence="14">
    <location>
        <begin position="466"/>
        <end position="523"/>
    </location>
</feature>
<evidence type="ECO:0000256" key="1">
    <source>
        <dbReference type="ARBA" id="ARBA00004370"/>
    </source>
</evidence>
<feature type="disulfide bond" evidence="12">
    <location>
        <begin position="1347"/>
        <end position="1374"/>
    </location>
</feature>
<feature type="disulfide bond" evidence="12">
    <location>
        <begin position="1048"/>
        <end position="1075"/>
    </location>
</feature>
<dbReference type="GO" id="GO:0005509">
    <property type="term" value="F:calcium ion binding"/>
    <property type="evidence" value="ECO:0007669"/>
    <property type="project" value="InterPro"/>
</dbReference>
<sequence>MAPYSLVFIVYYGAILEVHFVKPLFSFTQGYHNESFPVFRKEKWININFKIHFRSQPFLSLSPFFSPSNLNDSIQLLHLFTYKTFFVIILISGLNIFSPSEMSTSFNLDFEVSGIHGYVMMDGMMPALTEITCTFWMRSSDTTNYGTPISYAVEGSDNAFLLIDYNGWVLYVNGKERITDCPAVNTGQWHHIGVSWRSWDGDWRVYINGNPSDGGKGLSVGTTIPGGGALVLGQDQDQRGEGFNPVESFVGSLSQLHIWDRVLDPQQIKILANTCPGNNIRGNVLAWPDFLNGVVGRVKTNPDCIFCADCPLLENAVPHLRASSPAVSPGSQTQLFCDPGFYLVGEPLLQCQNKGEWSHALPRCERVTCGPPRPLEHGLFQGSDYHAGSTVVYQCNPGFYLLGDAKVLCTNSGKWGGNPPACLDVDECALGSDCDEHASCQNTDGSYTCTCIHPYTGDGKNCTEPVKCENPGAPEFGYRDGSNFLMGSEVVFSCKEGYELIGSSHVQCLETGSWNGVFPYCRGQVWSGLPALSCGRPSVPENAVMMGTNFTFGSKVTFSCVTGFVPGDPYDMRCQGSLKWSRAPPACQRVTCGDPPRVDNSDVTLKGTTYLSTVLYTCAEGYRLQGSEEVVCEASGEWSSPAPLCASIHCGDPPALRDAATIGDDHALGNKVHYVCKEGYTLIGPETRECLSTGQWSPTSAQCVPRSCGPPPSIDHAIAHAGHQLFGDTANYFCTDGYTAGNNSKVVCNAQGVWAPPEGQEDPHCIANFCQRPTDLPHAILDSANKPKYASNTEVSYKCEEGFVLNTTATLKCMIGGKWMPSPYDVGCVPVRCSKPSGIERGYVSGTNYSFGAMVAYSCDKGFLIRGEKRRTCKANGEWGGVLPVCQPVSCPFPPPLKNGFIQNKGRFFFNSKVTYACNAGYRLTGRPVRLCQANRQWSNGDSPVCHLLTCDTPPSILHGQYRGSVFEVGRKVEYVCDEGYEIAGDADGYVLHGARTLHCTPAQEWNDTFPVCKQVFCGPPPEVAFGDPSSAPLSAPSYFSSVVSYSCMDGFTLRKEGSVTCQADGHWSSPVPECIPVECPQPVEIANGIVDVQGLMYLSTALYSCKPGYTLVGNATVLCGESGLWIGGVPSCRPIECSVPKEIPNGKVAYTKLQFSHAVTYSCRRGYRLQGPETLKCLANGQWDQETPVCVQIYCAPPNPIDNGFPIGGATGKEYTFSKQIELSCRAGLLLQGPSVSVCQADGTWSQGSPECRPANCGRPTSIQNGQDISHGFLNGSSFNYDDVVEYVCFEGYEVVGDPVLRCSAQGHWVGTVPECLPCLCTPPMLKYGVVLGRDHACGDRISFHCDEGYKILGPSTATCEKGGLWSPGVPVCGRGRCVAAPPTIPHAVQQGGGATAADTVTYRCRPGYQMKGSYPHVTCGREGRWGEVRISCEPVSCGAPTPVSHAQVVGETFTFGSQIQYRCDEGYELSSQSDSLSCQSEGTWSKQSIRCRPVPCPLPANLPTHVMVTGEDLTPVGGVVTLSCPTGFILQGPDLAECQLGGSWSPGLSSVSCGLVVCEKPPLLPHGITEGDSYSYGDIVLYTCLPGFEMKGDSVQTCQGDRTWSGARPTCVTVSCGPPPSVENAEVQTSDEAYQGNVSYVCNPGLHLVGPQNLTCLANGTWSLPAPTCKVGQGCDIPKELLNGRVQEENLTTGRAVAFQCDKGYALKGDTLVVCMGDGTWSSTFPFCQPKPCPSPPGWKVSGGGVNTSKQLFYVGQSLPPACPMGHQAKGTATITCRTDQTWTPVSTVCEIPPAAKHPHNMMLPPVLHGCSGFFLAERPFRLCRYRTCFTVDIDTFVSVSSSTFTRHLCSGLGVSCGPPRHVAHGVVRGAVFQFGDVAMYSCFGGYAMEGHSRSVCLENGTWTPPPACRAVCWLQCLNGGVCQKPNTCSCPEGWMGRLCEEPICILPCLNGGRCVAPYQCECPTGWMGTRCHSAVCLSPCLNGGRCIRPNRCQCSPGWNGHDCSRKRKSGYFHF</sequence>
<evidence type="ECO:0000259" key="15">
    <source>
        <dbReference type="PROSITE" id="PS51828"/>
    </source>
</evidence>
<feature type="disulfide bond" evidence="12">
    <location>
        <begin position="560"/>
        <end position="587"/>
    </location>
</feature>
<dbReference type="PROSITE" id="PS51828">
    <property type="entry name" value="PTX_2"/>
    <property type="match status" value="1"/>
</dbReference>
<dbReference type="SMART" id="SM00032">
    <property type="entry name" value="CCP"/>
    <property type="match status" value="25"/>
</dbReference>
<comment type="subcellular location">
    <subcellularLocation>
        <location evidence="1">Membrane</location>
    </subcellularLocation>
    <subcellularLocation>
        <location evidence="2">Secreted</location>
    </subcellularLocation>
</comment>
<feature type="domain" description="Sushi" evidence="14">
    <location>
        <begin position="1320"/>
        <end position="1376"/>
    </location>
</feature>
<dbReference type="Pfam" id="PF00354">
    <property type="entry name" value="Pentaxin"/>
    <property type="match status" value="1"/>
</dbReference>
<evidence type="ECO:0008006" key="18">
    <source>
        <dbReference type="Google" id="ProtNLM"/>
    </source>
</evidence>
<dbReference type="InterPro" id="IPR018097">
    <property type="entry name" value="EGF_Ca-bd_CS"/>
</dbReference>
<dbReference type="InterPro" id="IPR001881">
    <property type="entry name" value="EGF-like_Ca-bd_dom"/>
</dbReference>
<evidence type="ECO:0000256" key="11">
    <source>
        <dbReference type="PROSITE-ProRule" id="PRU00076"/>
    </source>
</evidence>
<dbReference type="InterPro" id="IPR000436">
    <property type="entry name" value="Sushi_SCR_CCP_dom"/>
</dbReference>
<feature type="domain" description="Sushi" evidence="14">
    <location>
        <begin position="1733"/>
        <end position="1794"/>
    </location>
</feature>
<dbReference type="SMART" id="SM00179">
    <property type="entry name" value="EGF_CA"/>
    <property type="match status" value="2"/>
</dbReference>
<feature type="domain" description="Sushi" evidence="14">
    <location>
        <begin position="1857"/>
        <end position="1913"/>
    </location>
</feature>
<feature type="domain" description="Sushi" evidence="14">
    <location>
        <begin position="831"/>
        <end position="888"/>
    </location>
</feature>
<evidence type="ECO:0000256" key="12">
    <source>
        <dbReference type="PROSITE-ProRule" id="PRU00302"/>
    </source>
</evidence>
<feature type="disulfide bond" evidence="11">
    <location>
        <begin position="1997"/>
        <end position="2006"/>
    </location>
</feature>
<feature type="disulfide bond" evidence="12">
    <location>
        <begin position="1164"/>
        <end position="1191"/>
    </location>
</feature>
<dbReference type="GO" id="GO:0016020">
    <property type="term" value="C:membrane"/>
    <property type="evidence" value="ECO:0007669"/>
    <property type="project" value="UniProtKB-SubCell"/>
</dbReference>
<feature type="domain" description="Sushi" evidence="14">
    <location>
        <begin position="532"/>
        <end position="589"/>
    </location>
</feature>
<feature type="disulfide bond" evidence="12">
    <location>
        <begin position="494"/>
        <end position="521"/>
    </location>
</feature>
<dbReference type="STRING" id="8022.A0A060WR24"/>
<dbReference type="FunFam" id="2.10.25.10:FF:000038">
    <property type="entry name" value="Fibrillin 2"/>
    <property type="match status" value="1"/>
</dbReference>
<dbReference type="PRINTS" id="PR00895">
    <property type="entry name" value="PENTAXIN"/>
</dbReference>
<feature type="disulfide bond" evidence="12">
    <location>
        <begin position="1106"/>
        <end position="1133"/>
    </location>
</feature>
<feature type="disulfide bond" evidence="11">
    <location>
        <begin position="1979"/>
        <end position="1989"/>
    </location>
</feature>
<feature type="disulfide bond" evidence="12">
    <location>
        <begin position="1765"/>
        <end position="1792"/>
    </location>
</feature>
<evidence type="ECO:0000313" key="16">
    <source>
        <dbReference type="EMBL" id="CDQ69813.1"/>
    </source>
</evidence>
<keyword evidence="3" id="KW-0964">Secreted</keyword>
<dbReference type="Pfam" id="PF00084">
    <property type="entry name" value="Sushi"/>
    <property type="match status" value="25"/>
</dbReference>
<proteinExistence type="predicted"/>
<keyword evidence="4 11" id="KW-0245">EGF-like domain</keyword>
<dbReference type="PaxDb" id="8022-A0A060WR24"/>
<feature type="domain" description="Sushi" evidence="14">
    <location>
        <begin position="1675"/>
        <end position="1732"/>
    </location>
</feature>
<evidence type="ECO:0000256" key="5">
    <source>
        <dbReference type="ARBA" id="ARBA00022729"/>
    </source>
</evidence>
<feature type="domain" description="EGF-like" evidence="13">
    <location>
        <begin position="424"/>
        <end position="463"/>
    </location>
</feature>
<feature type="domain" description="Sushi" evidence="14">
    <location>
        <begin position="889"/>
        <end position="948"/>
    </location>
</feature>
<feature type="domain" description="Sushi" evidence="14">
    <location>
        <begin position="706"/>
        <end position="767"/>
    </location>
</feature>
<feature type="disulfide bond" evidence="12">
    <location>
        <begin position="337"/>
        <end position="364"/>
    </location>
</feature>
<feature type="disulfide bond" evidence="12">
    <location>
        <begin position="1644"/>
        <end position="1671"/>
    </location>
</feature>
<evidence type="ECO:0000256" key="2">
    <source>
        <dbReference type="ARBA" id="ARBA00004613"/>
    </source>
</evidence>
<dbReference type="Pfam" id="PF07974">
    <property type="entry name" value="EGF_2"/>
    <property type="match status" value="1"/>
</dbReference>
<dbReference type="PANTHER" id="PTHR45656:SF4">
    <property type="entry name" value="PROTEIN CBR-CLEC-78"/>
    <property type="match status" value="1"/>
</dbReference>
<dbReference type="EMBL" id="FR904686">
    <property type="protein sequence ID" value="CDQ69813.1"/>
    <property type="molecule type" value="Genomic_DNA"/>
</dbReference>
<protein>
    <recommendedName>
        <fullName evidence="18">Sushi, von Willebrand factor type A, EGF and pentraxin domain containing 1</fullName>
    </recommendedName>
</protein>
<dbReference type="PROSITE" id="PS01186">
    <property type="entry name" value="EGF_2"/>
    <property type="match status" value="3"/>
</dbReference>
<feature type="domain" description="Sushi" evidence="14">
    <location>
        <begin position="1377"/>
        <end position="1436"/>
    </location>
</feature>
<feature type="disulfide bond" evidence="12">
    <location>
        <begin position="676"/>
        <end position="703"/>
    </location>
</feature>
<feature type="domain" description="Sushi" evidence="14">
    <location>
        <begin position="1616"/>
        <end position="1673"/>
    </location>
</feature>
<feature type="domain" description="Sushi" evidence="14">
    <location>
        <begin position="1558"/>
        <end position="1615"/>
    </location>
</feature>
<dbReference type="PROSITE" id="PS00010">
    <property type="entry name" value="ASX_HYDROXYL"/>
    <property type="match status" value="1"/>
</dbReference>
<feature type="disulfide bond" evidence="12">
    <location>
        <begin position="1703"/>
        <end position="1730"/>
    </location>
</feature>
<dbReference type="SUPFAM" id="SSF49899">
    <property type="entry name" value="Concanavalin A-like lectins/glucanases"/>
    <property type="match status" value="1"/>
</dbReference>
<dbReference type="PROSITE" id="PS50026">
    <property type="entry name" value="EGF_3"/>
    <property type="match status" value="3"/>
</dbReference>
<dbReference type="InterPro" id="IPR013320">
    <property type="entry name" value="ConA-like_dom_sf"/>
</dbReference>
<dbReference type="InterPro" id="IPR049883">
    <property type="entry name" value="NOTCH1_EGF-like"/>
</dbReference>
<feature type="domain" description="Sushi" evidence="14">
    <location>
        <begin position="1194"/>
        <end position="1255"/>
    </location>
</feature>
<evidence type="ECO:0000256" key="3">
    <source>
        <dbReference type="ARBA" id="ARBA00022525"/>
    </source>
</evidence>
<feature type="domain" description="Sushi" evidence="14">
    <location>
        <begin position="308"/>
        <end position="366"/>
    </location>
</feature>
<dbReference type="PROSITE" id="PS50923">
    <property type="entry name" value="SUSHI"/>
    <property type="match status" value="25"/>
</dbReference>
<dbReference type="CDD" id="cd00054">
    <property type="entry name" value="EGF_CA"/>
    <property type="match status" value="2"/>
</dbReference>
<feature type="disulfide bond" evidence="12">
    <location>
        <begin position="1226"/>
        <end position="1253"/>
    </location>
</feature>
<dbReference type="SUPFAM" id="SSF57196">
    <property type="entry name" value="EGF/Laminin"/>
    <property type="match status" value="1"/>
</dbReference>
<comment type="caution">
    <text evidence="11">Lacks conserved residue(s) required for the propagation of feature annotation.</text>
</comment>
<evidence type="ECO:0000256" key="7">
    <source>
        <dbReference type="ARBA" id="ARBA00022837"/>
    </source>
</evidence>
<dbReference type="SMART" id="SM00181">
    <property type="entry name" value="EGF"/>
    <property type="match status" value="5"/>
</dbReference>
<dbReference type="SMART" id="SM00159">
    <property type="entry name" value="PTX"/>
    <property type="match status" value="1"/>
</dbReference>
<dbReference type="FunFam" id="2.10.70.10:FF:000003">
    <property type="entry name" value="Versican core protein"/>
    <property type="match status" value="4"/>
</dbReference>
<feature type="domain" description="Sushi" evidence="14">
    <location>
        <begin position="1256"/>
        <end position="1319"/>
    </location>
</feature>
<reference evidence="16" key="1">
    <citation type="journal article" date="2014" name="Nat. Commun.">
        <title>The rainbow trout genome provides novel insights into evolution after whole-genome duplication in vertebrates.</title>
        <authorList>
            <person name="Berthelot C."/>
            <person name="Brunet F."/>
            <person name="Chalopin D."/>
            <person name="Juanchich A."/>
            <person name="Bernard M."/>
            <person name="Noel B."/>
            <person name="Bento P."/>
            <person name="Da Silva C."/>
            <person name="Labadie K."/>
            <person name="Alberti A."/>
            <person name="Aury J.M."/>
            <person name="Louis A."/>
            <person name="Dehais P."/>
            <person name="Bardou P."/>
            <person name="Montfort J."/>
            <person name="Klopp C."/>
            <person name="Cabau C."/>
            <person name="Gaspin C."/>
            <person name="Thorgaard G.H."/>
            <person name="Boussaha M."/>
            <person name="Quillet E."/>
            <person name="Guyomard R."/>
            <person name="Galiana D."/>
            <person name="Bobe J."/>
            <person name="Volff J.N."/>
            <person name="Genet C."/>
            <person name="Wincker P."/>
            <person name="Jaillon O."/>
            <person name="Roest Crollius H."/>
            <person name="Guiguen Y."/>
        </authorList>
    </citation>
    <scope>NUCLEOTIDE SEQUENCE [LARGE SCALE GENOMIC DNA]</scope>
</reference>
<evidence type="ECO:0000313" key="17">
    <source>
        <dbReference type="Proteomes" id="UP000193380"/>
    </source>
</evidence>
<gene>
    <name evidence="16" type="ORF">GSONMT00001526001</name>
</gene>
<dbReference type="InterPro" id="IPR013111">
    <property type="entry name" value="EGF_extracell"/>
</dbReference>
<dbReference type="FunFam" id="2.10.25.10:FF:000225">
    <property type="entry name" value="Sushi, von Willebrand factor type A, EGF and pentraxin domain containing 1"/>
    <property type="match status" value="1"/>
</dbReference>
<dbReference type="FunFam" id="2.10.70.10:FF:000011">
    <property type="entry name" value="CUB and sushi domain-containing protein 3 isoform A"/>
    <property type="match status" value="2"/>
</dbReference>
<feature type="domain" description="Sushi" evidence="14">
    <location>
        <begin position="590"/>
        <end position="647"/>
    </location>
</feature>
<dbReference type="PROSITE" id="PS00022">
    <property type="entry name" value="EGF_1"/>
    <property type="match status" value="2"/>
</dbReference>
<feature type="disulfide bond" evidence="12">
    <location>
        <begin position="618"/>
        <end position="645"/>
    </location>
</feature>
<feature type="domain" description="Sushi" evidence="14">
    <location>
        <begin position="1437"/>
        <end position="1495"/>
    </location>
</feature>
<dbReference type="InterPro" id="IPR001759">
    <property type="entry name" value="PTX_dom"/>
</dbReference>
<feature type="domain" description="Sushi" evidence="14">
    <location>
        <begin position="949"/>
        <end position="1015"/>
    </location>
</feature>
<feature type="domain" description="Sushi" evidence="14">
    <location>
        <begin position="367"/>
        <end position="424"/>
    </location>
</feature>
<keyword evidence="7" id="KW-0106">Calcium</keyword>
<evidence type="ECO:0000256" key="6">
    <source>
        <dbReference type="ARBA" id="ARBA00022737"/>
    </source>
</evidence>
<dbReference type="SUPFAM" id="SSF57535">
    <property type="entry name" value="Complement control module/SCR domain"/>
    <property type="match status" value="25"/>
</dbReference>
<feature type="domain" description="EGF-like" evidence="13">
    <location>
        <begin position="1943"/>
        <end position="1975"/>
    </location>
</feature>
<dbReference type="InterPro" id="IPR000152">
    <property type="entry name" value="EGF-type_Asp/Asn_hydroxyl_site"/>
</dbReference>
<evidence type="ECO:0000259" key="13">
    <source>
        <dbReference type="PROSITE" id="PS50026"/>
    </source>
</evidence>
<dbReference type="Gene3D" id="2.10.25.10">
    <property type="entry name" value="Laminin"/>
    <property type="match status" value="4"/>
</dbReference>
<keyword evidence="5" id="KW-0732">Signal</keyword>
<feature type="domain" description="Sushi" evidence="14">
    <location>
        <begin position="1496"/>
        <end position="1557"/>
    </location>
</feature>
<evidence type="ECO:0000256" key="10">
    <source>
        <dbReference type="ARBA" id="ARBA00023180"/>
    </source>
</evidence>
<accession>A0A060WR24</accession>
<dbReference type="Proteomes" id="UP000193380">
    <property type="component" value="Unassembled WGS sequence"/>
</dbReference>
<dbReference type="InterPro" id="IPR035976">
    <property type="entry name" value="Sushi/SCR/CCP_sf"/>
</dbReference>
<organism evidence="16 17">
    <name type="scientific">Oncorhynchus mykiss</name>
    <name type="common">Rainbow trout</name>
    <name type="synonym">Salmo gairdneri</name>
    <dbReference type="NCBI Taxonomy" id="8022"/>
    <lineage>
        <taxon>Eukaryota</taxon>
        <taxon>Metazoa</taxon>
        <taxon>Chordata</taxon>
        <taxon>Craniata</taxon>
        <taxon>Vertebrata</taxon>
        <taxon>Euteleostomi</taxon>
        <taxon>Actinopterygii</taxon>
        <taxon>Neopterygii</taxon>
        <taxon>Teleostei</taxon>
        <taxon>Protacanthopterygii</taxon>
        <taxon>Salmoniformes</taxon>
        <taxon>Salmonidae</taxon>
        <taxon>Salmoninae</taxon>
        <taxon>Oncorhynchus</taxon>
    </lineage>
</organism>
<feature type="domain" description="EGF-like" evidence="13">
    <location>
        <begin position="1976"/>
        <end position="2007"/>
    </location>
</feature>
<reference evidence="16" key="2">
    <citation type="submission" date="2014-03" db="EMBL/GenBank/DDBJ databases">
        <authorList>
            <person name="Genoscope - CEA"/>
        </authorList>
    </citation>
    <scope>NUCLEOTIDE SEQUENCE</scope>
</reference>
<feature type="domain" description="Sushi" evidence="14">
    <location>
        <begin position="1136"/>
        <end position="1193"/>
    </location>
</feature>
<evidence type="ECO:0000256" key="4">
    <source>
        <dbReference type="ARBA" id="ARBA00022536"/>
    </source>
</evidence>
<evidence type="ECO:0000256" key="9">
    <source>
        <dbReference type="ARBA" id="ARBA00023157"/>
    </source>
</evidence>
<keyword evidence="6" id="KW-0677">Repeat</keyword>
<dbReference type="Pfam" id="PF07645">
    <property type="entry name" value="EGF_CA"/>
    <property type="match status" value="1"/>
</dbReference>
<dbReference type="CDD" id="cd00033">
    <property type="entry name" value="CCP"/>
    <property type="match status" value="25"/>
</dbReference>
<evidence type="ECO:0000256" key="8">
    <source>
        <dbReference type="ARBA" id="ARBA00023136"/>
    </source>
</evidence>
<feature type="disulfide bond" evidence="12">
    <location>
        <begin position="859"/>
        <end position="886"/>
    </location>
</feature>
<feature type="disulfide bond" evidence="11">
    <location>
        <begin position="1965"/>
        <end position="1974"/>
    </location>
</feature>
<dbReference type="FunFam" id="2.60.120.200:FF:000012">
    <property type="entry name" value="neuronal pentraxin receptor"/>
    <property type="match status" value="1"/>
</dbReference>
<feature type="disulfide bond" evidence="12">
    <location>
        <begin position="770"/>
        <end position="813"/>
    </location>
</feature>
<keyword evidence="8" id="KW-0472">Membrane</keyword>
<dbReference type="Gene3D" id="2.60.120.200">
    <property type="match status" value="1"/>
</dbReference>
<dbReference type="InterPro" id="IPR000742">
    <property type="entry name" value="EGF"/>
</dbReference>
<keyword evidence="12" id="KW-0768">Sushi</keyword>
<dbReference type="PANTHER" id="PTHR45656">
    <property type="entry name" value="PROTEIN CBR-CLEC-78"/>
    <property type="match status" value="1"/>
</dbReference>
<feature type="domain" description="Sushi" evidence="14">
    <location>
        <begin position="648"/>
        <end position="705"/>
    </location>
</feature>
<feature type="domain" description="Sushi" evidence="14">
    <location>
        <begin position="768"/>
        <end position="830"/>
    </location>
</feature>
<feature type="disulfide bond" evidence="12">
    <location>
        <begin position="1290"/>
        <end position="1317"/>
    </location>
</feature>
<evidence type="ECO:0000259" key="14">
    <source>
        <dbReference type="PROSITE" id="PS50923"/>
    </source>
</evidence>
<dbReference type="Gene3D" id="2.10.70.10">
    <property type="entry name" value="Complement Module, domain 1"/>
    <property type="match status" value="25"/>
</dbReference>
<feature type="disulfide bond" evidence="12">
    <location>
        <begin position="1586"/>
        <end position="1613"/>
    </location>
</feature>
<dbReference type="GO" id="GO:0005576">
    <property type="term" value="C:extracellular region"/>
    <property type="evidence" value="ECO:0007669"/>
    <property type="project" value="UniProtKB-SubCell"/>
</dbReference>
<feature type="domain" description="Pentraxin (PTX)" evidence="15">
    <location>
        <begin position="104"/>
        <end position="306"/>
    </location>
</feature>
<dbReference type="GO" id="GO:0030855">
    <property type="term" value="P:epithelial cell differentiation"/>
    <property type="evidence" value="ECO:0007669"/>
    <property type="project" value="UniProtKB-ARBA"/>
</dbReference>
<keyword evidence="10" id="KW-0325">Glycoprotein</keyword>
<dbReference type="InterPro" id="IPR051277">
    <property type="entry name" value="SEZ6_CSMD_C4BPB_Regulators"/>
</dbReference>